<dbReference type="Pfam" id="PF02350">
    <property type="entry name" value="Epimerase_2"/>
    <property type="match status" value="1"/>
</dbReference>
<protein>
    <submittedName>
        <fullName evidence="3">CDP-glycerol--glycerophosphate glycerophosphotransferase</fullName>
    </submittedName>
</protein>
<comment type="caution">
    <text evidence="3">The sequence shown here is derived from an EMBL/GenBank/DDBJ whole genome shotgun (WGS) entry which is preliminary data.</text>
</comment>
<dbReference type="GO" id="GO:0016740">
    <property type="term" value="F:transferase activity"/>
    <property type="evidence" value="ECO:0007669"/>
    <property type="project" value="UniProtKB-KW"/>
</dbReference>
<dbReference type="InterPro" id="IPR016886">
    <property type="entry name" value="UCP028458_glyceroPtfrase"/>
</dbReference>
<dbReference type="AlphaFoldDB" id="A0A2A5JQK9"/>
<dbReference type="Proteomes" id="UP000228621">
    <property type="component" value="Unassembled WGS sequence"/>
</dbReference>
<accession>A0A2A5JQK9</accession>
<feature type="domain" description="UDP-N-acetylglucosamine 2-epimerase" evidence="2">
    <location>
        <begin position="165"/>
        <end position="306"/>
    </location>
</feature>
<proteinExistence type="inferred from homology"/>
<dbReference type="EMBL" id="NKHF01000046">
    <property type="protein sequence ID" value="PCK31733.1"/>
    <property type="molecule type" value="Genomic_DNA"/>
</dbReference>
<dbReference type="Gene3D" id="3.40.50.12580">
    <property type="match status" value="1"/>
</dbReference>
<dbReference type="InterPro" id="IPR003331">
    <property type="entry name" value="UDP_GlcNAc_Epimerase_2_dom"/>
</dbReference>
<dbReference type="OrthoDB" id="6212418at2"/>
<reference evidence="4" key="1">
    <citation type="journal article" date="2019" name="Genome Announc.">
        <title>Draft Genome Sequence of Pseudoalteromonas piscicida Strain 36Y ROTHPW, an Hypersaline Seawater Isolate from the South Coast of Sonora, Mexico.</title>
        <authorList>
            <person name="Sanchez-Diaz R."/>
            <person name="Molina-Garza Z.J."/>
            <person name="Cruz-Suarez L.E."/>
            <person name="Selvin J."/>
            <person name="Kiran G.S."/>
            <person name="Ibarra-Gamez J.C."/>
            <person name="Gomez-Gil B."/>
            <person name="Galaviz-Silva L."/>
        </authorList>
    </citation>
    <scope>NUCLEOTIDE SEQUENCE [LARGE SCALE GENOMIC DNA]</scope>
    <source>
        <strain evidence="4">36Y_RITHPW</strain>
    </source>
</reference>
<gene>
    <name evidence="3" type="ORF">CEX98_10795</name>
</gene>
<evidence type="ECO:0000259" key="2">
    <source>
        <dbReference type="Pfam" id="PF02350"/>
    </source>
</evidence>
<keyword evidence="1" id="KW-0413">Isomerase</keyword>
<evidence type="ECO:0000313" key="4">
    <source>
        <dbReference type="Proteomes" id="UP000228621"/>
    </source>
</evidence>
<dbReference type="PIRSF" id="PIRSF028458">
    <property type="entry name" value="UCP028458_glyceroPtfrase"/>
    <property type="match status" value="1"/>
</dbReference>
<keyword evidence="3" id="KW-0808">Transferase</keyword>
<comment type="similarity">
    <text evidence="1">Belongs to the UDP-N-acetylglucosamine 2-epimerase family.</text>
</comment>
<evidence type="ECO:0000313" key="3">
    <source>
        <dbReference type="EMBL" id="PCK31733.1"/>
    </source>
</evidence>
<organism evidence="3 4">
    <name type="scientific">Pseudoalteromonas piscicida</name>
    <dbReference type="NCBI Taxonomy" id="43662"/>
    <lineage>
        <taxon>Bacteria</taxon>
        <taxon>Pseudomonadati</taxon>
        <taxon>Pseudomonadota</taxon>
        <taxon>Gammaproteobacteria</taxon>
        <taxon>Alteromonadales</taxon>
        <taxon>Pseudoalteromonadaceae</taxon>
        <taxon>Pseudoalteromonas</taxon>
    </lineage>
</organism>
<evidence type="ECO:0000256" key="1">
    <source>
        <dbReference type="RuleBase" id="RU003513"/>
    </source>
</evidence>
<dbReference type="GO" id="GO:0016853">
    <property type="term" value="F:isomerase activity"/>
    <property type="evidence" value="ECO:0007669"/>
    <property type="project" value="UniProtKB-KW"/>
</dbReference>
<dbReference type="SUPFAM" id="SSF53756">
    <property type="entry name" value="UDP-Glycosyltransferase/glycogen phosphorylase"/>
    <property type="match status" value="1"/>
</dbReference>
<sequence length="338" mass="38593">MQKHYLFYVEQPYSFAILRPIQEAIRANGDVVKWFLKGNEVSSNSLRDDELELTRVEEVKAFNPRAVFVPGNVVPDFFPGAKVQVFHGLEYKKKGHFGIRGFFDLYCTHGPLTTAPFNQLAEKHGYFSVIETGWPKLDPYFDYTKCDNEKPVLLYAPTFSPNLTSLEALYSHIKQLAESGLYKIQLKFHPKTKQQWQLMYAELESIEDFEIARGDNLIPLIQQADVVISDTSSAVDESLLIGKPVITFNNHQPQDALINITDPQQLANAVQQALSLSETQKARIDQYILQVHPYRDGQSAERVLAATETVIAAGLKRKPLNLIRRYKIRKSLNYMKLN</sequence>
<dbReference type="InterPro" id="IPR043148">
    <property type="entry name" value="TagF_C"/>
</dbReference>
<dbReference type="RefSeq" id="WP_099642085.1">
    <property type="nucleotide sequence ID" value="NZ_NKHF01000046.1"/>
</dbReference>
<name>A0A2A5JQK9_PSEO7</name>
<keyword evidence="4" id="KW-1185">Reference proteome</keyword>